<dbReference type="AlphaFoldDB" id="A0A6G4UFA7"/>
<proteinExistence type="predicted"/>
<name>A0A6G4UFA7_9ACTN</name>
<accession>A0A6G4UFA7</accession>
<protein>
    <submittedName>
        <fullName evidence="1">Winged helix DNA-binding domain-containing protein</fullName>
    </submittedName>
</protein>
<dbReference type="PANTHER" id="PTHR38479">
    <property type="entry name" value="LMO0824 PROTEIN"/>
    <property type="match status" value="1"/>
</dbReference>
<feature type="non-terminal residue" evidence="1">
    <location>
        <position position="240"/>
    </location>
</feature>
<evidence type="ECO:0000313" key="1">
    <source>
        <dbReference type="EMBL" id="NGN70495.1"/>
    </source>
</evidence>
<dbReference type="PANTHER" id="PTHR38479:SF2">
    <property type="entry name" value="WINGED HELIX DNA-BINDING DOMAIN-CONTAINING PROTEIN"/>
    <property type="match status" value="1"/>
</dbReference>
<organism evidence="1 2">
    <name type="scientific">Streptomyces coryli</name>
    <dbReference type="NCBI Taxonomy" id="1128680"/>
    <lineage>
        <taxon>Bacteria</taxon>
        <taxon>Bacillati</taxon>
        <taxon>Actinomycetota</taxon>
        <taxon>Actinomycetes</taxon>
        <taxon>Kitasatosporales</taxon>
        <taxon>Streptomycetaceae</taxon>
        <taxon>Streptomyces</taxon>
    </lineage>
</organism>
<keyword evidence="2" id="KW-1185">Reference proteome</keyword>
<dbReference type="InterPro" id="IPR009351">
    <property type="entry name" value="AlkZ-like"/>
</dbReference>
<reference evidence="1 2" key="1">
    <citation type="submission" date="2020-02" db="EMBL/GenBank/DDBJ databases">
        <title>Whole-genome analyses of novel actinobacteria.</title>
        <authorList>
            <person name="Sahin N."/>
        </authorList>
    </citation>
    <scope>NUCLEOTIDE SEQUENCE [LARGE SCALE GENOMIC DNA]</scope>
    <source>
        <strain evidence="1 2">A7024</strain>
    </source>
</reference>
<gene>
    <name evidence="1" type="ORF">G5C51_42310</name>
</gene>
<dbReference type="GO" id="GO:0003677">
    <property type="term" value="F:DNA binding"/>
    <property type="evidence" value="ECO:0007669"/>
    <property type="project" value="UniProtKB-KW"/>
</dbReference>
<dbReference type="Proteomes" id="UP000481583">
    <property type="component" value="Unassembled WGS sequence"/>
</dbReference>
<evidence type="ECO:0000313" key="2">
    <source>
        <dbReference type="Proteomes" id="UP000481583"/>
    </source>
</evidence>
<dbReference type="Pfam" id="PF06224">
    <property type="entry name" value="AlkZ-like"/>
    <property type="match status" value="1"/>
</dbReference>
<sequence>ASGVVGAAGSVGPEAEVAAEVVAAMCGAHAQVLSAAELSVAMRVEGATRVDVRDALWRDRTLVKTYGPRGTVHLLPTADLPLWTGALSALPVGSGNGGGAVGALLTADQAETVVAAIGDALADAELTVDELTEAVAERAGAWAADPVMDAFQTKWPRWRAATALAAHRGALCFGANRGRKVTYTNPHRWLPGFEPQAGEVALAGVVRRYLHAYGPATPQHFAKWMAAPVGWASGLFERLA</sequence>
<dbReference type="EMBL" id="JAAKZV010000584">
    <property type="protein sequence ID" value="NGN70495.1"/>
    <property type="molecule type" value="Genomic_DNA"/>
</dbReference>
<feature type="non-terminal residue" evidence="1">
    <location>
        <position position="1"/>
    </location>
</feature>
<keyword evidence="1" id="KW-0238">DNA-binding</keyword>
<comment type="caution">
    <text evidence="1">The sequence shown here is derived from an EMBL/GenBank/DDBJ whole genome shotgun (WGS) entry which is preliminary data.</text>
</comment>